<keyword evidence="1" id="KW-0378">Hydrolase</keyword>
<dbReference type="OrthoDB" id="9773856at2"/>
<dbReference type="InterPro" id="IPR004843">
    <property type="entry name" value="Calcineurin-like_PHP"/>
</dbReference>
<accession>W7CRK9</accession>
<dbReference type="Gene3D" id="3.60.21.10">
    <property type="match status" value="1"/>
</dbReference>
<gene>
    <name evidence="3" type="ORF">BCAMP_08786</name>
</gene>
<dbReference type="EMBL" id="AODH01000036">
    <property type="protein sequence ID" value="EUJ38351.1"/>
    <property type="molecule type" value="Genomic_DNA"/>
</dbReference>
<evidence type="ECO:0000313" key="4">
    <source>
        <dbReference type="Proteomes" id="UP000019243"/>
    </source>
</evidence>
<dbReference type="AlphaFoldDB" id="W7CRK9"/>
<name>W7CRK9_9LIST</name>
<dbReference type="RefSeq" id="WP_035314941.1">
    <property type="nucleotide sequence ID" value="NZ_AODH01000036.1"/>
</dbReference>
<dbReference type="PATRIC" id="fig|1265861.3.peg.1723"/>
<dbReference type="SUPFAM" id="SSF56300">
    <property type="entry name" value="Metallo-dependent phosphatases"/>
    <property type="match status" value="1"/>
</dbReference>
<dbReference type="Pfam" id="PF00149">
    <property type="entry name" value="Metallophos"/>
    <property type="match status" value="1"/>
</dbReference>
<feature type="domain" description="Calcineurin-like phosphoesterase" evidence="2">
    <location>
        <begin position="4"/>
        <end position="199"/>
    </location>
</feature>
<evidence type="ECO:0000313" key="3">
    <source>
        <dbReference type="EMBL" id="EUJ38351.1"/>
    </source>
</evidence>
<dbReference type="CDD" id="cd00840">
    <property type="entry name" value="MPP_Mre11_N"/>
    <property type="match status" value="1"/>
</dbReference>
<keyword evidence="4" id="KW-1185">Reference proteome</keyword>
<dbReference type="PANTHER" id="PTHR30337">
    <property type="entry name" value="COMPONENT OF ATP-DEPENDENT DSDNA EXONUCLEASE"/>
    <property type="match status" value="1"/>
</dbReference>
<proteinExistence type="predicted"/>
<comment type="caution">
    <text evidence="3">The sequence shown here is derived from an EMBL/GenBank/DDBJ whole genome shotgun (WGS) entry which is preliminary data.</text>
</comment>
<sequence length="413" mass="47591">MKDLRFMHIADLHLDSPFVGLKQLPPLIFQTMKESTFKALTELVTIAINEDVEFVIIAGDIYDEQTQSIRAQARFIAEMQRLEQADIAVYAVTGNHDYRGNHEVALSLPSNVTLFPSETTTVIHELGDGRSVALHGFSYDRRHIKDRRVDTYVKDKTASYNIGIYHGEELTEGGNYAPFSIDELLAKQFDYWALGHIHKRAVLHKEPMIVYPGNIQGRHRKETGQKGGYLVTLNELKTKLLFKEAAAIVWHECFLEIEADMSLDHLLQKLTEQVDAVRQLQKGQAFLRIVIRSNRKLGKIVQQKINNNEVLERLQDLEQERDDFVWVYQIEQRLNTDVSASWWQEDSAYQTHWLGAINQLKEAQAFNDSIQEMIMQRLARRYIEVPTDSEREQLITEATLLIGQLIAEEGETK</sequence>
<dbReference type="InterPro" id="IPR050535">
    <property type="entry name" value="DNA_Repair-Maintenance_Comp"/>
</dbReference>
<dbReference type="PANTHER" id="PTHR30337:SF7">
    <property type="entry name" value="PHOSPHOESTERASE"/>
    <property type="match status" value="1"/>
</dbReference>
<dbReference type="STRING" id="1265861.BCAMP_08786"/>
<evidence type="ECO:0000256" key="1">
    <source>
        <dbReference type="ARBA" id="ARBA00022801"/>
    </source>
</evidence>
<reference evidence="3 4" key="1">
    <citation type="submission" date="2012-12" db="EMBL/GenBank/DDBJ databases">
        <title>Novel taxa of Listeriaceae from agricultural environments in the United States.</title>
        <authorList>
            <person name="den Bakker H.C."/>
            <person name="Allred A."/>
            <person name="Warchocki S."/>
            <person name="Wright E.M."/>
            <person name="Burrell A."/>
            <person name="Nightingale K.K."/>
            <person name="Kephart D."/>
            <person name="Wiedmann M."/>
        </authorList>
    </citation>
    <scope>NUCLEOTIDE SEQUENCE [LARGE SCALE GENOMIC DNA]</scope>
    <source>
        <strain evidence="3 4">FSL F6-1037</strain>
    </source>
</reference>
<evidence type="ECO:0000259" key="2">
    <source>
        <dbReference type="Pfam" id="PF00149"/>
    </source>
</evidence>
<organism evidence="3 4">
    <name type="scientific">Brochothrix campestris FSL F6-1037</name>
    <dbReference type="NCBI Taxonomy" id="1265861"/>
    <lineage>
        <taxon>Bacteria</taxon>
        <taxon>Bacillati</taxon>
        <taxon>Bacillota</taxon>
        <taxon>Bacilli</taxon>
        <taxon>Bacillales</taxon>
        <taxon>Listeriaceae</taxon>
        <taxon>Brochothrix</taxon>
    </lineage>
</organism>
<dbReference type="Proteomes" id="UP000019243">
    <property type="component" value="Unassembled WGS sequence"/>
</dbReference>
<dbReference type="InterPro" id="IPR014576">
    <property type="entry name" value="Pesterase_YhaO"/>
</dbReference>
<dbReference type="InterPro" id="IPR029052">
    <property type="entry name" value="Metallo-depent_PP-like"/>
</dbReference>
<dbReference type="GO" id="GO:0016787">
    <property type="term" value="F:hydrolase activity"/>
    <property type="evidence" value="ECO:0007669"/>
    <property type="project" value="UniProtKB-KW"/>
</dbReference>
<dbReference type="PIRSF" id="PIRSF033091">
    <property type="entry name" value="Pesterase_YhaO"/>
    <property type="match status" value="1"/>
</dbReference>
<dbReference type="InterPro" id="IPR041796">
    <property type="entry name" value="Mre11_N"/>
</dbReference>
<protein>
    <recommendedName>
        <fullName evidence="2">Calcineurin-like phosphoesterase domain-containing protein</fullName>
    </recommendedName>
</protein>